<proteinExistence type="predicted"/>
<keyword evidence="1" id="KW-0479">Metal-binding</keyword>
<dbReference type="AlphaFoldDB" id="A0AAU9UDU1"/>
<comment type="caution">
    <text evidence="6">The sequence shown here is derived from an EMBL/GenBank/DDBJ whole genome shotgun (WGS) entry which is preliminary data.</text>
</comment>
<dbReference type="Pfam" id="PF25298">
    <property type="entry name" value="Baculo_FP_2nd"/>
    <property type="match status" value="1"/>
</dbReference>
<evidence type="ECO:0000256" key="1">
    <source>
        <dbReference type="ARBA" id="ARBA00022723"/>
    </source>
</evidence>
<keyword evidence="3" id="KW-0862">Zinc</keyword>
<dbReference type="SUPFAM" id="SSF57903">
    <property type="entry name" value="FYVE/PHD zinc finger"/>
    <property type="match status" value="1"/>
</dbReference>
<evidence type="ECO:0000256" key="4">
    <source>
        <dbReference type="SAM" id="Coils"/>
    </source>
</evidence>
<evidence type="ECO:0000313" key="6">
    <source>
        <dbReference type="EMBL" id="CAH2095925.1"/>
    </source>
</evidence>
<dbReference type="InterPro" id="IPR057251">
    <property type="entry name" value="FP_C"/>
</dbReference>
<sequence>MVEPVMKWGCCQLTDQTEEFLQCDRCKKAFHYKCLALDLSRELTAWTCPICISKTPNVNNNDNTPVRFNLNITVRNNKRPALQSPSDPSPAPITENGIRAIIEDVIGNQMETLLGKFTLTMRTMLNNELKSMREEIKDIRDSVSFISLQYEDILKESKEDKQKIKGLQEQNESMLSTMNDMSTRLNNLEQQTRASNLEIQCVPQKKNENIIDIVMKLGKIINTEVKKEEIFHCTRVMKSNNNSNRPKSIIVQFSTPRLRDSFLAASINFNKSKCITEKLNTLHLGFEGEKSPIYVTEHLSPANKILHSATRIKAKEKGYKHVWVRGGRIYVRKNDFTEFILIRNTGSLNKIV</sequence>
<dbReference type="InterPro" id="IPR013083">
    <property type="entry name" value="Znf_RING/FYVE/PHD"/>
</dbReference>
<evidence type="ECO:0000256" key="3">
    <source>
        <dbReference type="ARBA" id="ARBA00022833"/>
    </source>
</evidence>
<feature type="coiled-coil region" evidence="4">
    <location>
        <begin position="122"/>
        <end position="198"/>
    </location>
</feature>
<keyword evidence="7" id="KW-1185">Reference proteome</keyword>
<reference evidence="6" key="1">
    <citation type="submission" date="2022-03" db="EMBL/GenBank/DDBJ databases">
        <authorList>
            <person name="Tunstrom K."/>
        </authorList>
    </citation>
    <scope>NUCLEOTIDE SEQUENCE</scope>
</reference>
<dbReference type="CDD" id="cd15489">
    <property type="entry name" value="PHD_SF"/>
    <property type="match status" value="1"/>
</dbReference>
<evidence type="ECO:0000256" key="2">
    <source>
        <dbReference type="ARBA" id="ARBA00022771"/>
    </source>
</evidence>
<dbReference type="EMBL" id="CAKOGL010000016">
    <property type="protein sequence ID" value="CAH2095925.1"/>
    <property type="molecule type" value="Genomic_DNA"/>
</dbReference>
<dbReference type="Proteomes" id="UP001153954">
    <property type="component" value="Unassembled WGS sequence"/>
</dbReference>
<keyword evidence="4" id="KW-0175">Coiled coil</keyword>
<dbReference type="GO" id="GO:0008270">
    <property type="term" value="F:zinc ion binding"/>
    <property type="evidence" value="ECO:0007669"/>
    <property type="project" value="UniProtKB-KW"/>
</dbReference>
<evidence type="ECO:0000259" key="5">
    <source>
        <dbReference type="SMART" id="SM00249"/>
    </source>
</evidence>
<keyword evidence="2" id="KW-0863">Zinc-finger</keyword>
<evidence type="ECO:0000313" key="7">
    <source>
        <dbReference type="Proteomes" id="UP001153954"/>
    </source>
</evidence>
<name>A0AAU9UDU1_EUPED</name>
<dbReference type="Pfam" id="PF00628">
    <property type="entry name" value="PHD"/>
    <property type="match status" value="1"/>
</dbReference>
<feature type="domain" description="Zinc finger PHD-type" evidence="5">
    <location>
        <begin position="10"/>
        <end position="52"/>
    </location>
</feature>
<dbReference type="SMART" id="SM00249">
    <property type="entry name" value="PHD"/>
    <property type="match status" value="1"/>
</dbReference>
<protein>
    <recommendedName>
        <fullName evidence="5">Zinc finger PHD-type domain-containing protein</fullName>
    </recommendedName>
</protein>
<dbReference type="InterPro" id="IPR011011">
    <property type="entry name" value="Znf_FYVE_PHD"/>
</dbReference>
<dbReference type="InterPro" id="IPR019787">
    <property type="entry name" value="Znf_PHD-finger"/>
</dbReference>
<organism evidence="6 7">
    <name type="scientific">Euphydryas editha</name>
    <name type="common">Edith's checkerspot</name>
    <dbReference type="NCBI Taxonomy" id="104508"/>
    <lineage>
        <taxon>Eukaryota</taxon>
        <taxon>Metazoa</taxon>
        <taxon>Ecdysozoa</taxon>
        <taxon>Arthropoda</taxon>
        <taxon>Hexapoda</taxon>
        <taxon>Insecta</taxon>
        <taxon>Pterygota</taxon>
        <taxon>Neoptera</taxon>
        <taxon>Endopterygota</taxon>
        <taxon>Lepidoptera</taxon>
        <taxon>Glossata</taxon>
        <taxon>Ditrysia</taxon>
        <taxon>Papilionoidea</taxon>
        <taxon>Nymphalidae</taxon>
        <taxon>Nymphalinae</taxon>
        <taxon>Euphydryas</taxon>
    </lineage>
</organism>
<dbReference type="Gene3D" id="3.30.40.10">
    <property type="entry name" value="Zinc/RING finger domain, C3HC4 (zinc finger)"/>
    <property type="match status" value="1"/>
</dbReference>
<gene>
    <name evidence="6" type="ORF">EEDITHA_LOCUS11322</name>
</gene>
<accession>A0AAU9UDU1</accession>
<dbReference type="InterPro" id="IPR001965">
    <property type="entry name" value="Znf_PHD"/>
</dbReference>